<dbReference type="EMBL" id="KV921979">
    <property type="protein sequence ID" value="ORE04160.1"/>
    <property type="molecule type" value="Genomic_DNA"/>
</dbReference>
<dbReference type="Proteomes" id="UP000242414">
    <property type="component" value="Unassembled WGS sequence"/>
</dbReference>
<organism evidence="1">
    <name type="scientific">Rhizopus microsporus var. microsporus</name>
    <dbReference type="NCBI Taxonomy" id="86635"/>
    <lineage>
        <taxon>Eukaryota</taxon>
        <taxon>Fungi</taxon>
        <taxon>Fungi incertae sedis</taxon>
        <taxon>Mucoromycota</taxon>
        <taxon>Mucoromycotina</taxon>
        <taxon>Mucoromycetes</taxon>
        <taxon>Mucorales</taxon>
        <taxon>Mucorineae</taxon>
        <taxon>Rhizopodaceae</taxon>
        <taxon>Rhizopus</taxon>
    </lineage>
</organism>
<dbReference type="AlphaFoldDB" id="A0A1X0QWL5"/>
<accession>A0A1X0QWL5</accession>
<name>A0A1X0QWL5_RHIZD</name>
<reference evidence="1" key="1">
    <citation type="journal article" date="2016" name="Proc. Natl. Acad. Sci. U.S.A.">
        <title>Lipid metabolic changes in an early divergent fungus govern the establishment of a mutualistic symbiosis with endobacteria.</title>
        <authorList>
            <person name="Lastovetsky O.A."/>
            <person name="Gaspar M.L."/>
            <person name="Mondo S.J."/>
            <person name="LaButti K.M."/>
            <person name="Sandor L."/>
            <person name="Grigoriev I.V."/>
            <person name="Henry S.A."/>
            <person name="Pawlowska T.E."/>
        </authorList>
    </citation>
    <scope>NUCLEOTIDE SEQUENCE [LARGE SCALE GENOMIC DNA]</scope>
    <source>
        <strain evidence="1">ATCC 52814</strain>
    </source>
</reference>
<evidence type="ECO:0000313" key="1">
    <source>
        <dbReference type="EMBL" id="ORE04160.1"/>
    </source>
</evidence>
<proteinExistence type="predicted"/>
<protein>
    <submittedName>
        <fullName evidence="1">Uncharacterized protein</fullName>
    </submittedName>
</protein>
<gene>
    <name evidence="1" type="ORF">BCV72DRAFT_313463</name>
</gene>
<sequence>MVKPISISCITVEAHSAFKEAYLNSRLKNTIKAKISSLQYYPQKRDEILQIHEKLKNLRKIGAVYTHSFEYNELMHDPFREEDLVISANFVATIARGSSKQNFAIRYERIYVSSEEMRHSDYSKGYLPRDYEPRLILQDLQGLIHSLSNHWPIIPRFDCRL</sequence>
<dbReference type="VEuPathDB" id="FungiDB:BCV72DRAFT_313463"/>